<dbReference type="Proteomes" id="UP000199800">
    <property type="component" value="Unassembled WGS sequence"/>
</dbReference>
<dbReference type="EMBL" id="FOHN01000005">
    <property type="protein sequence ID" value="SES92402.1"/>
    <property type="molecule type" value="Genomic_DNA"/>
</dbReference>
<name>A0A1I0ADZ0_9FIRM</name>
<proteinExistence type="predicted"/>
<sequence length="400" mass="45207">MKKLLSVILTIVCVVSLFHVTSETVQAKTGDIRTYSKMDAYKDSIIFVKDYTDGSSKLCRFKTSKGKTTVLASGKTGISSFQVCSSTVYYSSYEKGDKAKTYSVSVTGKNRKKICDGKMEYVDSKYIVYEKQDGLNNKKYYHKEFKTGKVTLLARSTAYSYIKNIKNTLYFRKYDESTKKVELLSMKASDTKLKSVTSDKVDDGLIGCQGEISDIISLQGNVFYQYGTYQGSGGFWYGTLVKISSKGKKTVICKDMIEDSLFYDSTHIYYLNGMESTKNISYNAKTGKKTSYKVPLTENQRYDILGSRTYLLDTAVKNKVTVSRFASGTNKKNLRKNFIKITYKQNARYTYSAGIRKAGSYYLVYVQAIDYNDLNYGWRGNYIGTKWYVADSAGKVLGSL</sequence>
<dbReference type="AlphaFoldDB" id="A0A1I0ADZ0"/>
<feature type="chain" id="PRO_5011509164" evidence="1">
    <location>
        <begin position="28"/>
        <end position="400"/>
    </location>
</feature>
<dbReference type="SUPFAM" id="SSF82171">
    <property type="entry name" value="DPP6 N-terminal domain-like"/>
    <property type="match status" value="1"/>
</dbReference>
<reference evidence="2 3" key="1">
    <citation type="submission" date="2016-10" db="EMBL/GenBank/DDBJ databases">
        <authorList>
            <person name="de Groot N.N."/>
        </authorList>
    </citation>
    <scope>NUCLEOTIDE SEQUENCE [LARGE SCALE GENOMIC DNA]</scope>
    <source>
        <strain evidence="2 3">DSM 1801</strain>
    </source>
</reference>
<keyword evidence="3" id="KW-1185">Reference proteome</keyword>
<gene>
    <name evidence="2" type="ORF">SAMN04487772_105105</name>
</gene>
<evidence type="ECO:0000313" key="3">
    <source>
        <dbReference type="Proteomes" id="UP000199800"/>
    </source>
</evidence>
<accession>A0A1I0ADZ0</accession>
<protein>
    <submittedName>
        <fullName evidence="2">Uncharacterized protein</fullName>
    </submittedName>
</protein>
<dbReference type="RefSeq" id="WP_177180640.1">
    <property type="nucleotide sequence ID" value="NZ_FOHN01000005.1"/>
</dbReference>
<evidence type="ECO:0000313" key="2">
    <source>
        <dbReference type="EMBL" id="SES92402.1"/>
    </source>
</evidence>
<evidence type="ECO:0000256" key="1">
    <source>
        <dbReference type="SAM" id="SignalP"/>
    </source>
</evidence>
<keyword evidence="1" id="KW-0732">Signal</keyword>
<dbReference type="STRING" id="29364.SAMN04487772_105105"/>
<organism evidence="2 3">
    <name type="scientific">[Clostridium] polysaccharolyticum</name>
    <dbReference type="NCBI Taxonomy" id="29364"/>
    <lineage>
        <taxon>Bacteria</taxon>
        <taxon>Bacillati</taxon>
        <taxon>Bacillota</taxon>
        <taxon>Clostridia</taxon>
        <taxon>Lachnospirales</taxon>
        <taxon>Lachnospiraceae</taxon>
    </lineage>
</organism>
<feature type="signal peptide" evidence="1">
    <location>
        <begin position="1"/>
        <end position="27"/>
    </location>
</feature>